<dbReference type="Proteomes" id="UP000633136">
    <property type="component" value="Unassembled WGS sequence"/>
</dbReference>
<sequence length="100" mass="10506">MLTNAWQIHLGQHGDTLDAELTQPVACWVSLLLLGAVTLTAGRTVGDPAVGICFSRFEHGSALGSSGREVRYMADIGAHRLAGLAGAGLQQDDAPQLQPR</sequence>
<name>A0A917ANS6_9MICC</name>
<dbReference type="EMBL" id="BMIS01000002">
    <property type="protein sequence ID" value="GGE63046.1"/>
    <property type="molecule type" value="Genomic_DNA"/>
</dbReference>
<comment type="caution">
    <text evidence="1">The sequence shown here is derived from an EMBL/GenBank/DDBJ whole genome shotgun (WGS) entry which is preliminary data.</text>
</comment>
<accession>A0A917ANS6</accession>
<protein>
    <submittedName>
        <fullName evidence="1">Uncharacterized protein</fullName>
    </submittedName>
</protein>
<reference evidence="1" key="2">
    <citation type="submission" date="2020-09" db="EMBL/GenBank/DDBJ databases">
        <authorList>
            <person name="Sun Q."/>
            <person name="Zhou Y."/>
        </authorList>
    </citation>
    <scope>NUCLEOTIDE SEQUENCE</scope>
    <source>
        <strain evidence="1">CGMCC 1.15388</strain>
    </source>
</reference>
<gene>
    <name evidence="1" type="ORF">GCM10011401_07660</name>
</gene>
<dbReference type="AlphaFoldDB" id="A0A917ANS6"/>
<reference evidence="1" key="1">
    <citation type="journal article" date="2014" name="Int. J. Syst. Evol. Microbiol.">
        <title>Complete genome sequence of Corynebacterium casei LMG S-19264T (=DSM 44701T), isolated from a smear-ripened cheese.</title>
        <authorList>
            <consortium name="US DOE Joint Genome Institute (JGI-PGF)"/>
            <person name="Walter F."/>
            <person name="Albersmeier A."/>
            <person name="Kalinowski J."/>
            <person name="Ruckert C."/>
        </authorList>
    </citation>
    <scope>NUCLEOTIDE SEQUENCE</scope>
    <source>
        <strain evidence="1">CGMCC 1.15388</strain>
    </source>
</reference>
<organism evidence="1 2">
    <name type="scientific">Nesterenkonia cremea</name>
    <dbReference type="NCBI Taxonomy" id="1882340"/>
    <lineage>
        <taxon>Bacteria</taxon>
        <taxon>Bacillati</taxon>
        <taxon>Actinomycetota</taxon>
        <taxon>Actinomycetes</taxon>
        <taxon>Micrococcales</taxon>
        <taxon>Micrococcaceae</taxon>
        <taxon>Nesterenkonia</taxon>
    </lineage>
</organism>
<evidence type="ECO:0000313" key="1">
    <source>
        <dbReference type="EMBL" id="GGE63046.1"/>
    </source>
</evidence>
<keyword evidence="2" id="KW-1185">Reference proteome</keyword>
<dbReference type="RefSeq" id="WP_188682825.1">
    <property type="nucleotide sequence ID" value="NZ_BMIS01000002.1"/>
</dbReference>
<evidence type="ECO:0000313" key="2">
    <source>
        <dbReference type="Proteomes" id="UP000633136"/>
    </source>
</evidence>
<proteinExistence type="predicted"/>